<dbReference type="AlphaFoldDB" id="A6IU23"/>
<sequence>MRPGNRQERSSAVERGCIFCLHSYNSVVDILALSGSLRSVNWG</sequence>
<dbReference type="EMBL" id="CH473968">
    <property type="protein sequence ID" value="EDL81074.1"/>
    <property type="molecule type" value="Genomic_DNA"/>
</dbReference>
<protein>
    <submittedName>
        <fullName evidence="1">RGD1565622 (Predicted)</fullName>
    </submittedName>
</protein>
<reference evidence="2" key="1">
    <citation type="submission" date="2005-09" db="EMBL/GenBank/DDBJ databases">
        <authorList>
            <person name="Mural R.J."/>
            <person name="Li P.W."/>
            <person name="Adams M.D."/>
            <person name="Amanatides P.G."/>
            <person name="Baden-Tillson H."/>
            <person name="Barnstead M."/>
            <person name="Chin S.H."/>
            <person name="Dew I."/>
            <person name="Evans C.A."/>
            <person name="Ferriera S."/>
            <person name="Flanigan M."/>
            <person name="Fosler C."/>
            <person name="Glodek A."/>
            <person name="Gu Z."/>
            <person name="Holt R.A."/>
            <person name="Jennings D."/>
            <person name="Kraft C.L."/>
            <person name="Lu F."/>
            <person name="Nguyen T."/>
            <person name="Nusskern D.R."/>
            <person name="Pfannkoch C.M."/>
            <person name="Sitter C."/>
            <person name="Sutton G.G."/>
            <person name="Venter J.C."/>
            <person name="Wang Z."/>
            <person name="Woodage T."/>
            <person name="Zheng X.H."/>
            <person name="Zhong F."/>
        </authorList>
    </citation>
    <scope>NUCLEOTIDE SEQUENCE [LARGE SCALE GENOMIC DNA]</scope>
    <source>
        <strain>BN</strain>
        <strain evidence="2">Sprague-Dawley</strain>
    </source>
</reference>
<accession>A6IU23</accession>
<proteinExistence type="predicted"/>
<dbReference type="Proteomes" id="UP000234681">
    <property type="component" value="Chromosome 5"/>
</dbReference>
<evidence type="ECO:0000313" key="2">
    <source>
        <dbReference type="Proteomes" id="UP000234681"/>
    </source>
</evidence>
<name>A6IU23_RAT</name>
<gene>
    <name evidence="1" type="primary">RGD1565622_predicted</name>
    <name evidence="1" type="ORF">rCG_31511</name>
</gene>
<organism evidence="1 2">
    <name type="scientific">Rattus norvegicus</name>
    <name type="common">Rat</name>
    <dbReference type="NCBI Taxonomy" id="10116"/>
    <lineage>
        <taxon>Eukaryota</taxon>
        <taxon>Metazoa</taxon>
        <taxon>Chordata</taxon>
        <taxon>Craniata</taxon>
        <taxon>Vertebrata</taxon>
        <taxon>Euteleostomi</taxon>
        <taxon>Mammalia</taxon>
        <taxon>Eutheria</taxon>
        <taxon>Euarchontoglires</taxon>
        <taxon>Glires</taxon>
        <taxon>Rodentia</taxon>
        <taxon>Myomorpha</taxon>
        <taxon>Muroidea</taxon>
        <taxon>Muridae</taxon>
        <taxon>Murinae</taxon>
        <taxon>Rattus</taxon>
    </lineage>
</organism>
<evidence type="ECO:0000313" key="1">
    <source>
        <dbReference type="EMBL" id="EDL81074.1"/>
    </source>
</evidence>